<dbReference type="EC" id="6.3.2.1" evidence="1"/>
<reference evidence="1" key="1">
    <citation type="submission" date="2022-06" db="EMBL/GenBank/DDBJ databases">
        <title>Phylogenomic reconstructions and comparative analyses of Kickxellomycotina fungi.</title>
        <authorList>
            <person name="Reynolds N.K."/>
            <person name="Stajich J.E."/>
            <person name="Barry K."/>
            <person name="Grigoriev I.V."/>
            <person name="Crous P."/>
            <person name="Smith M.E."/>
        </authorList>
    </citation>
    <scope>NUCLEOTIDE SEQUENCE</scope>
    <source>
        <strain evidence="1">RSA 2271</strain>
    </source>
</reference>
<name>A0ACC1HE07_9FUNG</name>
<organism evidence="1 2">
    <name type="scientific">Spiromyces aspiralis</name>
    <dbReference type="NCBI Taxonomy" id="68401"/>
    <lineage>
        <taxon>Eukaryota</taxon>
        <taxon>Fungi</taxon>
        <taxon>Fungi incertae sedis</taxon>
        <taxon>Zoopagomycota</taxon>
        <taxon>Kickxellomycotina</taxon>
        <taxon>Kickxellomycetes</taxon>
        <taxon>Kickxellales</taxon>
        <taxon>Kickxellaceae</taxon>
        <taxon>Spiromyces</taxon>
    </lineage>
</organism>
<proteinExistence type="predicted"/>
<sequence>MAASEQTEVVIVSIFVNPAQFAPHEDYNRYPRNIGQDVAALKALPPRDDGRPRVNAVFAPESVGEMYPRGISLHVPEQVGTFVEVLGLSSQLEGIARPHFFRGVATVVTKLFSAIQPEMAFFGQKDIQQCCIIRALVEDLLMPIKVVIVPTQRDSRTGLALSSRNAYLSEDERAKWAPIFYQGLSGAVQAYESEGERRAAVLLALVRDTIKNTEGSERLDIEYISLVDPATLKEITDSIEDATGAVLCGAWKMGSTRLIDNVLLGVPFVPEDK</sequence>
<accession>A0ACC1HE07</accession>
<gene>
    <name evidence="1" type="primary">pan6</name>
    <name evidence="1" type="ORF">EV182_004249</name>
</gene>
<keyword evidence="2" id="KW-1185">Reference proteome</keyword>
<comment type="caution">
    <text evidence="1">The sequence shown here is derived from an EMBL/GenBank/DDBJ whole genome shotgun (WGS) entry which is preliminary data.</text>
</comment>
<keyword evidence="1" id="KW-0436">Ligase</keyword>
<dbReference type="Proteomes" id="UP001145114">
    <property type="component" value="Unassembled WGS sequence"/>
</dbReference>
<protein>
    <submittedName>
        <fullName evidence="1">Pantoate-beta-alanine ligase</fullName>
        <ecNumber evidence="1">6.3.2.1</ecNumber>
    </submittedName>
</protein>
<dbReference type="EMBL" id="JAMZIH010006406">
    <property type="protein sequence ID" value="KAJ1673953.1"/>
    <property type="molecule type" value="Genomic_DNA"/>
</dbReference>
<evidence type="ECO:0000313" key="1">
    <source>
        <dbReference type="EMBL" id="KAJ1673953.1"/>
    </source>
</evidence>
<evidence type="ECO:0000313" key="2">
    <source>
        <dbReference type="Proteomes" id="UP001145114"/>
    </source>
</evidence>